<dbReference type="EMBL" id="FONH01000022">
    <property type="protein sequence ID" value="SFF50773.1"/>
    <property type="molecule type" value="Genomic_DNA"/>
</dbReference>
<proteinExistence type="predicted"/>
<feature type="domain" description="Peptidase S33 tripeptidyl aminopeptidase-like C-terminal" evidence="3">
    <location>
        <begin position="397"/>
        <end position="482"/>
    </location>
</feature>
<sequence>MLRRYPLGSLATTLSLWLVCIAFSPLSLAASPKAGDIVVQTGVAKAADGTSVPYEVGTLYVPENRQSPTSRLIGVGFARLKAKTPTGAPPVFWLPGGPGLSVLDALDSQDPSARARLASWLTYASVGDLVVIEQRGYTVRGEKLEITAPAQPLDRPSSTEADIANMVALAKAAVAANPGKDLAGYTIAACAEDVNDLRRALGYDRISLFGGSFGSQWSFAVMRLHPEIVARAVLSAVEPLDFGYDMPSQVFASMQRIAFDADKDAGLAPYLPKGGLMEAIRTLEQRLAKAPVRVEVSGADGSRQSVVLGLLDFQGALLEEASDAENWPAFVLSQYYGHHEEWAREAIENRKSQPVKLIGPLIDTSLGATPQREYLLRNDAGVAMLGTYGFASYMASAKDWPTPDMGDAFRAFARSDIPVLLVHGDWDTSTPIENMLTQLAYFPRGHGVVVHRGGHDGTFYQLRNEPAAKNAVYAFLRTGDLDGLPSEITLPAPTFKVPAFPAPARIDARRSADHAVDGAHL</sequence>
<feature type="chain" id="PRO_5011681390" evidence="1">
    <location>
        <begin position="30"/>
        <end position="521"/>
    </location>
</feature>
<keyword evidence="4" id="KW-0378">Hydrolase</keyword>
<dbReference type="InterPro" id="IPR029058">
    <property type="entry name" value="AB_hydrolase_fold"/>
</dbReference>
<gene>
    <name evidence="4" type="ORF">SAMN02799615_03893</name>
</gene>
<dbReference type="InterPro" id="IPR000073">
    <property type="entry name" value="AB_hydrolase_1"/>
</dbReference>
<dbReference type="Proteomes" id="UP000199477">
    <property type="component" value="Unassembled WGS sequence"/>
</dbReference>
<dbReference type="SUPFAM" id="SSF53474">
    <property type="entry name" value="alpha/beta-Hydrolases"/>
    <property type="match status" value="1"/>
</dbReference>
<evidence type="ECO:0000259" key="2">
    <source>
        <dbReference type="Pfam" id="PF00561"/>
    </source>
</evidence>
<dbReference type="RefSeq" id="WP_051548545.1">
    <property type="nucleotide sequence ID" value="NZ_FONH01000022.1"/>
</dbReference>
<dbReference type="GO" id="GO:0016787">
    <property type="term" value="F:hydrolase activity"/>
    <property type="evidence" value="ECO:0007669"/>
    <property type="project" value="UniProtKB-KW"/>
</dbReference>
<organism evidence="4 5">
    <name type="scientific">Dyella marensis</name>
    <dbReference type="NCBI Taxonomy" id="500610"/>
    <lineage>
        <taxon>Bacteria</taxon>
        <taxon>Pseudomonadati</taxon>
        <taxon>Pseudomonadota</taxon>
        <taxon>Gammaproteobacteria</taxon>
        <taxon>Lysobacterales</taxon>
        <taxon>Rhodanobacteraceae</taxon>
        <taxon>Dyella</taxon>
    </lineage>
</organism>
<evidence type="ECO:0000313" key="5">
    <source>
        <dbReference type="Proteomes" id="UP000199477"/>
    </source>
</evidence>
<dbReference type="InterPro" id="IPR013595">
    <property type="entry name" value="Pept_S33_TAP-like_C"/>
</dbReference>
<evidence type="ECO:0000313" key="4">
    <source>
        <dbReference type="EMBL" id="SFF50773.1"/>
    </source>
</evidence>
<keyword evidence="1" id="KW-0732">Signal</keyword>
<dbReference type="Pfam" id="PF00561">
    <property type="entry name" value="Abhydrolase_1"/>
    <property type="match status" value="1"/>
</dbReference>
<dbReference type="STRING" id="500610.SAMN02799615_03893"/>
<evidence type="ECO:0000259" key="3">
    <source>
        <dbReference type="Pfam" id="PF08386"/>
    </source>
</evidence>
<name>A0A1I2JAB5_9GAMM</name>
<evidence type="ECO:0000256" key="1">
    <source>
        <dbReference type="SAM" id="SignalP"/>
    </source>
</evidence>
<reference evidence="5" key="1">
    <citation type="submission" date="2016-10" db="EMBL/GenBank/DDBJ databases">
        <authorList>
            <person name="Varghese N."/>
            <person name="Submissions S."/>
        </authorList>
    </citation>
    <scope>NUCLEOTIDE SEQUENCE [LARGE SCALE GENOMIC DNA]</scope>
    <source>
        <strain evidence="5">UNC178MFTsu3.1</strain>
    </source>
</reference>
<dbReference type="Pfam" id="PF08386">
    <property type="entry name" value="Abhydrolase_4"/>
    <property type="match status" value="1"/>
</dbReference>
<dbReference type="AlphaFoldDB" id="A0A1I2JAB5"/>
<keyword evidence="5" id="KW-1185">Reference proteome</keyword>
<feature type="domain" description="AB hydrolase-1" evidence="2">
    <location>
        <begin position="180"/>
        <end position="250"/>
    </location>
</feature>
<feature type="signal peptide" evidence="1">
    <location>
        <begin position="1"/>
        <end position="29"/>
    </location>
</feature>
<dbReference type="Gene3D" id="3.40.50.1820">
    <property type="entry name" value="alpha/beta hydrolase"/>
    <property type="match status" value="1"/>
</dbReference>
<accession>A0A1I2JAB5</accession>
<protein>
    <submittedName>
        <fullName evidence="4">Alpha/beta hydrolase fold</fullName>
    </submittedName>
</protein>